<feature type="region of interest" description="Disordered" evidence="1">
    <location>
        <begin position="1"/>
        <end position="220"/>
    </location>
</feature>
<keyword evidence="3" id="KW-1185">Reference proteome</keyword>
<accession>A0A1Y2IEU4</accession>
<name>A0A1Y2IEU4_TRAC3</name>
<evidence type="ECO:0000313" key="3">
    <source>
        <dbReference type="Proteomes" id="UP000193067"/>
    </source>
</evidence>
<evidence type="ECO:0000256" key="1">
    <source>
        <dbReference type="SAM" id="MobiDB-lite"/>
    </source>
</evidence>
<sequence>MYKIIRRISSSFFPRPDRPWSEDATSTAPQIGRKRRLSTEEHEERETTPSAKKHRTESDAAPDTAREQSPAEPGKETEEVKEVTEGVREVELEDGKTSGAAVTEDVSTEKTGAEEAAAVPLPESPELKPAEDVDKSEPEPVAEDTSASESSALEKSESGLPGAPKESSEEPAAPAANDDVPGLTLPSEDAPVKAISSTATNTHTPVVPGATSDEERSASL</sequence>
<feature type="compositionally biased region" description="Basic and acidic residues" evidence="1">
    <location>
        <begin position="73"/>
        <end position="96"/>
    </location>
</feature>
<reference evidence="2 3" key="1">
    <citation type="journal article" date="2015" name="Biotechnol. Biofuels">
        <title>Enhanced degradation of softwood versus hardwood by the white-rot fungus Pycnoporus coccineus.</title>
        <authorList>
            <person name="Couturier M."/>
            <person name="Navarro D."/>
            <person name="Chevret D."/>
            <person name="Henrissat B."/>
            <person name="Piumi F."/>
            <person name="Ruiz-Duenas F.J."/>
            <person name="Martinez A.T."/>
            <person name="Grigoriev I.V."/>
            <person name="Riley R."/>
            <person name="Lipzen A."/>
            <person name="Berrin J.G."/>
            <person name="Master E.R."/>
            <person name="Rosso M.N."/>
        </authorList>
    </citation>
    <scope>NUCLEOTIDE SEQUENCE [LARGE SCALE GENOMIC DNA]</scope>
    <source>
        <strain evidence="2 3">BRFM310</strain>
    </source>
</reference>
<dbReference type="AlphaFoldDB" id="A0A1Y2IEU4"/>
<dbReference type="STRING" id="1353009.A0A1Y2IEU4"/>
<evidence type="ECO:0000313" key="2">
    <source>
        <dbReference type="EMBL" id="OSC99695.1"/>
    </source>
</evidence>
<dbReference type="OrthoDB" id="3269227at2759"/>
<gene>
    <name evidence="2" type="ORF">PYCCODRAFT_1470007</name>
</gene>
<dbReference type="Proteomes" id="UP000193067">
    <property type="component" value="Unassembled WGS sequence"/>
</dbReference>
<proteinExistence type="predicted"/>
<feature type="compositionally biased region" description="Polar residues" evidence="1">
    <location>
        <begin position="195"/>
        <end position="204"/>
    </location>
</feature>
<protein>
    <submittedName>
        <fullName evidence="2">Uncharacterized protein</fullName>
    </submittedName>
</protein>
<dbReference type="EMBL" id="KZ084125">
    <property type="protein sequence ID" value="OSC99695.1"/>
    <property type="molecule type" value="Genomic_DNA"/>
</dbReference>
<organism evidence="2 3">
    <name type="scientific">Trametes coccinea (strain BRFM310)</name>
    <name type="common">Pycnoporus coccineus</name>
    <dbReference type="NCBI Taxonomy" id="1353009"/>
    <lineage>
        <taxon>Eukaryota</taxon>
        <taxon>Fungi</taxon>
        <taxon>Dikarya</taxon>
        <taxon>Basidiomycota</taxon>
        <taxon>Agaricomycotina</taxon>
        <taxon>Agaricomycetes</taxon>
        <taxon>Polyporales</taxon>
        <taxon>Polyporaceae</taxon>
        <taxon>Trametes</taxon>
    </lineage>
</organism>
<feature type="compositionally biased region" description="Basic and acidic residues" evidence="1">
    <location>
        <begin position="37"/>
        <end position="47"/>
    </location>
</feature>
<feature type="compositionally biased region" description="Basic and acidic residues" evidence="1">
    <location>
        <begin position="125"/>
        <end position="138"/>
    </location>
</feature>